<protein>
    <submittedName>
        <fullName evidence="2">TELO2-interacting protein 2</fullName>
    </submittedName>
</protein>
<dbReference type="InterPro" id="IPR018870">
    <property type="entry name" value="Tti2"/>
</dbReference>
<comment type="similarity">
    <text evidence="1">Belongs to the TTI2 family.</text>
</comment>
<dbReference type="AlphaFoldDB" id="A0A3N0XM08"/>
<evidence type="ECO:0000313" key="3">
    <source>
        <dbReference type="Proteomes" id="UP000281406"/>
    </source>
</evidence>
<evidence type="ECO:0000313" key="2">
    <source>
        <dbReference type="EMBL" id="ROI69456.1"/>
    </source>
</evidence>
<dbReference type="PANTHER" id="PTHR32226:SF2">
    <property type="entry name" value="TELO2-INTERACTING PROTEIN 2"/>
    <property type="match status" value="1"/>
</dbReference>
<evidence type="ECO:0000256" key="1">
    <source>
        <dbReference type="ARBA" id="ARBA00034736"/>
    </source>
</evidence>
<dbReference type="GO" id="GO:0005634">
    <property type="term" value="C:nucleus"/>
    <property type="evidence" value="ECO:0007669"/>
    <property type="project" value="TreeGrafter"/>
</dbReference>
<dbReference type="Proteomes" id="UP000281406">
    <property type="component" value="Unassembled WGS sequence"/>
</dbReference>
<gene>
    <name evidence="2" type="ORF">DPX16_14396</name>
</gene>
<dbReference type="GO" id="GO:0005829">
    <property type="term" value="C:cytosol"/>
    <property type="evidence" value="ECO:0007669"/>
    <property type="project" value="TreeGrafter"/>
</dbReference>
<accession>A0A3N0XM08</accession>
<keyword evidence="3" id="KW-1185">Reference proteome</keyword>
<dbReference type="PANTHER" id="PTHR32226">
    <property type="entry name" value="TELO2-INTERACTING PROTEIN 2"/>
    <property type="match status" value="1"/>
</dbReference>
<dbReference type="GO" id="GO:0110078">
    <property type="term" value="C:TTT Hsp90 cochaperone complex"/>
    <property type="evidence" value="ECO:0007669"/>
    <property type="project" value="InterPro"/>
</dbReference>
<reference evidence="2 3" key="1">
    <citation type="submission" date="2018-10" db="EMBL/GenBank/DDBJ databases">
        <title>Genome assembly for a Yunnan-Guizhou Plateau 3E fish, Anabarilius grahami (Regan), and its evolutionary and genetic applications.</title>
        <authorList>
            <person name="Jiang W."/>
        </authorList>
    </citation>
    <scope>NUCLEOTIDE SEQUENCE [LARGE SCALE GENOMIC DNA]</scope>
    <source>
        <strain evidence="2">AG-KIZ</strain>
        <tissue evidence="2">Muscle</tissue>
    </source>
</reference>
<dbReference type="EMBL" id="RJVU01069537">
    <property type="protein sequence ID" value="ROI69456.1"/>
    <property type="molecule type" value="Genomic_DNA"/>
</dbReference>
<dbReference type="OrthoDB" id="6417021at2759"/>
<name>A0A3N0XM08_ANAGA</name>
<proteinExistence type="inferred from homology"/>
<sequence length="342" mass="37904">MDVAHILQKMKIGDTVGSCSVLAALSHIHKQFEVEDSHENCARILENTAELLANAPLSWLFPEVNIDIRGQYLGLVKSFTRYAALPVCDTDSGTLPAKNYEDIPAKAQAVCTVLLVLSLQIQKTLEDQNSPAIRSLGRTLAPTYCIFSITHLQEQPWTSAASRKRARELLTSAVELTGNRSVQELLSGKIDDDQKGVLGPVLDTLKPELTKMGIVIIRHLKKLERVIVEYLEVSDAPEEKCRLSILDALQKTIQIAWPCMEKRMGLLTQSLLRFLVDISSDSFPTQLKEHLMTEASHCLLLLNHCLKGKLQTLLREVDSSCVPDPVLMCIQKVTAAPLSISC</sequence>
<organism evidence="2 3">
    <name type="scientific">Anabarilius grahami</name>
    <name type="common">Kanglang fish</name>
    <name type="synonym">Barilius grahami</name>
    <dbReference type="NCBI Taxonomy" id="495550"/>
    <lineage>
        <taxon>Eukaryota</taxon>
        <taxon>Metazoa</taxon>
        <taxon>Chordata</taxon>
        <taxon>Craniata</taxon>
        <taxon>Vertebrata</taxon>
        <taxon>Euteleostomi</taxon>
        <taxon>Actinopterygii</taxon>
        <taxon>Neopterygii</taxon>
        <taxon>Teleostei</taxon>
        <taxon>Ostariophysi</taxon>
        <taxon>Cypriniformes</taxon>
        <taxon>Xenocyprididae</taxon>
        <taxon>Xenocypridinae</taxon>
        <taxon>Xenocypridinae incertae sedis</taxon>
        <taxon>Anabarilius</taxon>
    </lineage>
</organism>
<comment type="caution">
    <text evidence="2">The sequence shown here is derived from an EMBL/GenBank/DDBJ whole genome shotgun (WGS) entry which is preliminary data.</text>
</comment>